<dbReference type="PANTHER" id="PTHR21310">
    <property type="entry name" value="AMINOGLYCOSIDE PHOSPHOTRANSFERASE-RELATED-RELATED"/>
    <property type="match status" value="1"/>
</dbReference>
<gene>
    <name evidence="2" type="ORF">BJ988_004080</name>
</gene>
<dbReference type="InterPro" id="IPR051678">
    <property type="entry name" value="AGP_Transferase"/>
</dbReference>
<dbReference type="AlphaFoldDB" id="A0A7Z0IU14"/>
<evidence type="ECO:0000313" key="2">
    <source>
        <dbReference type="EMBL" id="NYI79432.1"/>
    </source>
</evidence>
<reference evidence="2 3" key="1">
    <citation type="submission" date="2020-07" db="EMBL/GenBank/DDBJ databases">
        <title>Sequencing the genomes of 1000 actinobacteria strains.</title>
        <authorList>
            <person name="Klenk H.-P."/>
        </authorList>
    </citation>
    <scope>NUCLEOTIDE SEQUENCE [LARGE SCALE GENOMIC DNA]</scope>
    <source>
        <strain evidence="2 3">DSM 26487</strain>
    </source>
</reference>
<dbReference type="EMBL" id="JACBZR010000001">
    <property type="protein sequence ID" value="NYI79432.1"/>
    <property type="molecule type" value="Genomic_DNA"/>
</dbReference>
<dbReference type="Pfam" id="PF01636">
    <property type="entry name" value="APH"/>
    <property type="match status" value="1"/>
</dbReference>
<proteinExistence type="predicted"/>
<dbReference type="GO" id="GO:0016301">
    <property type="term" value="F:kinase activity"/>
    <property type="evidence" value="ECO:0007669"/>
    <property type="project" value="UniProtKB-KW"/>
</dbReference>
<organism evidence="2 3">
    <name type="scientific">Nocardioides panzhihuensis</name>
    <dbReference type="NCBI Taxonomy" id="860243"/>
    <lineage>
        <taxon>Bacteria</taxon>
        <taxon>Bacillati</taxon>
        <taxon>Actinomycetota</taxon>
        <taxon>Actinomycetes</taxon>
        <taxon>Propionibacteriales</taxon>
        <taxon>Nocardioidaceae</taxon>
        <taxon>Nocardioides</taxon>
    </lineage>
</organism>
<dbReference type="RefSeq" id="WP_179659736.1">
    <property type="nucleotide sequence ID" value="NZ_JACBZR010000001.1"/>
</dbReference>
<dbReference type="PANTHER" id="PTHR21310:SF42">
    <property type="entry name" value="BIFUNCTIONAL AAC_APH"/>
    <property type="match status" value="1"/>
</dbReference>
<keyword evidence="3" id="KW-1185">Reference proteome</keyword>
<dbReference type="Gene3D" id="3.90.1200.10">
    <property type="match status" value="1"/>
</dbReference>
<feature type="domain" description="Aminoglycoside phosphotransferase" evidence="1">
    <location>
        <begin position="39"/>
        <end position="267"/>
    </location>
</feature>
<keyword evidence="2" id="KW-0418">Kinase</keyword>
<comment type="caution">
    <text evidence="2">The sequence shown here is derived from an EMBL/GenBank/DDBJ whole genome shotgun (WGS) entry which is preliminary data.</text>
</comment>
<sequence>MSEPMHDDELTIDEDLVRSLLGRDLAAYADLPLRPLTSTGSTNRLFRLGEDRLVRLPRQPNGSAAITQEARWLPGLAAELPVSTPEVLTVGEPGFGYPERWSVVRWIDGEKPRPGGGDVTAADLAEVVTGLRRTEVPPEALADPELRWYRGKPIAAFDNDFRSWLQQCRELTDLDLDLDAVASIWKEAMALPLVLPEPRWLHGDLLAENLLSRDGSLVAVLDFGALSVGDPTVDLICAWELLDGDGREEFRTILGLDDDTWLRARAWALFIAVMTFPYYWKTMPVRCADRLVMARAVVGG</sequence>
<name>A0A7Z0IU14_9ACTN</name>
<evidence type="ECO:0000313" key="3">
    <source>
        <dbReference type="Proteomes" id="UP000564496"/>
    </source>
</evidence>
<dbReference type="Gene3D" id="3.30.200.20">
    <property type="entry name" value="Phosphorylase Kinase, domain 1"/>
    <property type="match status" value="1"/>
</dbReference>
<dbReference type="CDD" id="cd05155">
    <property type="entry name" value="APH_ChoK_like_1"/>
    <property type="match status" value="1"/>
</dbReference>
<evidence type="ECO:0000259" key="1">
    <source>
        <dbReference type="Pfam" id="PF01636"/>
    </source>
</evidence>
<dbReference type="InterPro" id="IPR011009">
    <property type="entry name" value="Kinase-like_dom_sf"/>
</dbReference>
<keyword evidence="2" id="KW-0808">Transferase</keyword>
<dbReference type="InterPro" id="IPR002575">
    <property type="entry name" value="Aminoglycoside_PTrfase"/>
</dbReference>
<dbReference type="Proteomes" id="UP000564496">
    <property type="component" value="Unassembled WGS sequence"/>
</dbReference>
<accession>A0A7Z0IU14</accession>
<dbReference type="SUPFAM" id="SSF56112">
    <property type="entry name" value="Protein kinase-like (PK-like)"/>
    <property type="match status" value="1"/>
</dbReference>
<protein>
    <submittedName>
        <fullName evidence="2">Aminoglycoside phosphotransferase (APT) family kinase protein</fullName>
    </submittedName>
</protein>